<dbReference type="GO" id="GO:0004197">
    <property type="term" value="F:cysteine-type endopeptidase activity"/>
    <property type="evidence" value="ECO:0007669"/>
    <property type="project" value="TreeGrafter"/>
</dbReference>
<evidence type="ECO:0000256" key="2">
    <source>
        <dbReference type="ARBA" id="ARBA00010958"/>
    </source>
</evidence>
<keyword evidence="7" id="KW-0788">Thiol protease</keyword>
<proteinExistence type="inferred from homology"/>
<evidence type="ECO:0000256" key="5">
    <source>
        <dbReference type="ARBA" id="ARBA00022670"/>
    </source>
</evidence>
<keyword evidence="5 11" id="KW-0645">Protease</keyword>
<evidence type="ECO:0000256" key="10">
    <source>
        <dbReference type="ARBA" id="ARBA00029362"/>
    </source>
</evidence>
<evidence type="ECO:0000259" key="12">
    <source>
        <dbReference type="Pfam" id="PF03416"/>
    </source>
</evidence>
<comment type="catalytic activity">
    <reaction evidence="10">
        <text>[protein]-C-terminal L-amino acid-glycyl-phosphatidylethanolamide + H2O = [protein]-C-terminal L-amino acid-glycine + a 1,2-diacyl-sn-glycero-3-phosphoethanolamine</text>
        <dbReference type="Rhea" id="RHEA:67548"/>
        <dbReference type="Rhea" id="RHEA-COMP:17323"/>
        <dbReference type="Rhea" id="RHEA-COMP:17324"/>
        <dbReference type="ChEBI" id="CHEBI:15377"/>
        <dbReference type="ChEBI" id="CHEBI:64612"/>
        <dbReference type="ChEBI" id="CHEBI:172940"/>
        <dbReference type="ChEBI" id="CHEBI:172941"/>
    </reaction>
    <physiologicalReaction direction="left-to-right" evidence="10">
        <dbReference type="Rhea" id="RHEA:67549"/>
    </physiologicalReaction>
</comment>
<dbReference type="EC" id="3.4.22.-" evidence="11"/>
<keyword evidence="3" id="KW-0813">Transport</keyword>
<dbReference type="GO" id="GO:0000423">
    <property type="term" value="P:mitophagy"/>
    <property type="evidence" value="ECO:0007669"/>
    <property type="project" value="TreeGrafter"/>
</dbReference>
<dbReference type="InParanoid" id="E4X054"/>
<feature type="domain" description="Peptidase C54 catalytic" evidence="12">
    <location>
        <begin position="40"/>
        <end position="310"/>
    </location>
</feature>
<dbReference type="SUPFAM" id="SSF54001">
    <property type="entry name" value="Cysteine proteinases"/>
    <property type="match status" value="1"/>
</dbReference>
<dbReference type="GO" id="GO:0016485">
    <property type="term" value="P:protein processing"/>
    <property type="evidence" value="ECO:0007669"/>
    <property type="project" value="TreeGrafter"/>
</dbReference>
<sequence>MSRFFPSSGDQSGDINEIRGELPDKNKCVTLLGKEYEELEDIQGDFQSRLWFTYRRNFASIGGSGPTSDQGWGCMLRAGQMLVAECLLRQRLGRNYVWSESSIEDERYTEILELFRDTHSAELSLQQIALTGATAEKRAVGEWFGPNTMAQVLKRITKSRSLGFGVTVAMDSVVSVEDVSAEIINGGKPTPLVLMIPLRLGLNSVNEIYVNPLKIFLASKYCVGIMGGKPNQAHYFVGYQETVEDTWLLYLDPHTTQQSPVSVNNNMPFEQFDKSLHTDKLCWIKALKLDPSLAVGFFFNTVEEFILWTKEVRDVPDLPFGVVDKVSQRKVAVSSVTVTADSDDSTSDYEVLDIY</sequence>
<dbReference type="Proteomes" id="UP000001307">
    <property type="component" value="Unassembled WGS sequence"/>
</dbReference>
<dbReference type="GO" id="GO:0000045">
    <property type="term" value="P:autophagosome assembly"/>
    <property type="evidence" value="ECO:0007669"/>
    <property type="project" value="TreeGrafter"/>
</dbReference>
<evidence type="ECO:0000256" key="11">
    <source>
        <dbReference type="RuleBase" id="RU363115"/>
    </source>
</evidence>
<dbReference type="GO" id="GO:0034727">
    <property type="term" value="P:piecemeal microautophagy of the nucleus"/>
    <property type="evidence" value="ECO:0007669"/>
    <property type="project" value="TreeGrafter"/>
</dbReference>
<dbReference type="InterPro" id="IPR005078">
    <property type="entry name" value="Peptidase_C54"/>
</dbReference>
<dbReference type="AlphaFoldDB" id="E4X054"/>
<dbReference type="InterPro" id="IPR038765">
    <property type="entry name" value="Papain-like_cys_pep_sf"/>
</dbReference>
<comment type="function">
    <text evidence="11">Cysteine protease that plays a key role in autophagy by mediating both proteolytic activation and delipidation of ATG8 family proteins.</text>
</comment>
<evidence type="ECO:0000256" key="8">
    <source>
        <dbReference type="ARBA" id="ARBA00022927"/>
    </source>
</evidence>
<evidence type="ECO:0000256" key="3">
    <source>
        <dbReference type="ARBA" id="ARBA00022448"/>
    </source>
</evidence>
<gene>
    <name evidence="13" type="ORF">GSOID_T00015084001</name>
</gene>
<accession>E4X054</accession>
<keyword evidence="6 11" id="KW-0378">Hydrolase</keyword>
<comment type="subcellular location">
    <subcellularLocation>
        <location evidence="1 11">Cytoplasm</location>
    </subcellularLocation>
</comment>
<dbReference type="Pfam" id="PF03416">
    <property type="entry name" value="Peptidase_C54"/>
    <property type="match status" value="1"/>
</dbReference>
<evidence type="ECO:0000256" key="1">
    <source>
        <dbReference type="ARBA" id="ARBA00004496"/>
    </source>
</evidence>
<name>E4X054_OIKDI</name>
<dbReference type="GO" id="GO:0015031">
    <property type="term" value="P:protein transport"/>
    <property type="evidence" value="ECO:0007669"/>
    <property type="project" value="UniProtKB-KW"/>
</dbReference>
<comment type="similarity">
    <text evidence="2 11">Belongs to the peptidase C54 family.</text>
</comment>
<reference evidence="13" key="1">
    <citation type="journal article" date="2010" name="Science">
        <title>Plasticity of animal genome architecture unmasked by rapid evolution of a pelagic tunicate.</title>
        <authorList>
            <person name="Denoeud F."/>
            <person name="Henriet S."/>
            <person name="Mungpakdee S."/>
            <person name="Aury J.M."/>
            <person name="Da Silva C."/>
            <person name="Brinkmann H."/>
            <person name="Mikhaleva J."/>
            <person name="Olsen L.C."/>
            <person name="Jubin C."/>
            <person name="Canestro C."/>
            <person name="Bouquet J.M."/>
            <person name="Danks G."/>
            <person name="Poulain J."/>
            <person name="Campsteijn C."/>
            <person name="Adamski M."/>
            <person name="Cross I."/>
            <person name="Yadetie F."/>
            <person name="Muffato M."/>
            <person name="Louis A."/>
            <person name="Butcher S."/>
            <person name="Tsagkogeorga G."/>
            <person name="Konrad A."/>
            <person name="Singh S."/>
            <person name="Jensen M.F."/>
            <person name="Cong E.H."/>
            <person name="Eikeseth-Otteraa H."/>
            <person name="Noel B."/>
            <person name="Anthouard V."/>
            <person name="Porcel B.M."/>
            <person name="Kachouri-Lafond R."/>
            <person name="Nishino A."/>
            <person name="Ugolini M."/>
            <person name="Chourrout P."/>
            <person name="Nishida H."/>
            <person name="Aasland R."/>
            <person name="Huzurbazar S."/>
            <person name="Westhof E."/>
            <person name="Delsuc F."/>
            <person name="Lehrach H."/>
            <person name="Reinhardt R."/>
            <person name="Weissenbach J."/>
            <person name="Roy S.W."/>
            <person name="Artiguenave F."/>
            <person name="Postlethwait J.H."/>
            <person name="Manak J.R."/>
            <person name="Thompson E.M."/>
            <person name="Jaillon O."/>
            <person name="Du Pasquier L."/>
            <person name="Boudinot P."/>
            <person name="Liberles D.A."/>
            <person name="Volff J.N."/>
            <person name="Philippe H."/>
            <person name="Lenhard B."/>
            <person name="Roest Crollius H."/>
            <person name="Wincker P."/>
            <person name="Chourrout D."/>
        </authorList>
    </citation>
    <scope>NUCLEOTIDE SEQUENCE [LARGE SCALE GENOMIC DNA]</scope>
</reference>
<dbReference type="PANTHER" id="PTHR22624">
    <property type="entry name" value="CYSTEINE PROTEASE ATG4"/>
    <property type="match status" value="1"/>
</dbReference>
<evidence type="ECO:0000256" key="7">
    <source>
        <dbReference type="ARBA" id="ARBA00022807"/>
    </source>
</evidence>
<protein>
    <recommendedName>
        <fullName evidence="11">Cysteine protease</fullName>
        <ecNumber evidence="11">3.4.22.-</ecNumber>
    </recommendedName>
</protein>
<dbReference type="EMBL" id="FN653020">
    <property type="protein sequence ID" value="CBY23152.1"/>
    <property type="molecule type" value="Genomic_DNA"/>
</dbReference>
<dbReference type="GO" id="GO:0019786">
    <property type="term" value="F:protein-phosphatidylethanolamide deconjugating activity"/>
    <property type="evidence" value="ECO:0007669"/>
    <property type="project" value="InterPro"/>
</dbReference>
<evidence type="ECO:0000256" key="9">
    <source>
        <dbReference type="ARBA" id="ARBA00023006"/>
    </source>
</evidence>
<dbReference type="OrthoDB" id="2960936at2759"/>
<evidence type="ECO:0000256" key="6">
    <source>
        <dbReference type="ARBA" id="ARBA00022801"/>
    </source>
</evidence>
<dbReference type="InterPro" id="IPR046792">
    <property type="entry name" value="Peptidase_C54_cat"/>
</dbReference>
<dbReference type="GO" id="GO:0035973">
    <property type="term" value="P:aggrephagy"/>
    <property type="evidence" value="ECO:0007669"/>
    <property type="project" value="TreeGrafter"/>
</dbReference>
<evidence type="ECO:0000256" key="4">
    <source>
        <dbReference type="ARBA" id="ARBA00022490"/>
    </source>
</evidence>
<dbReference type="GO" id="GO:0005737">
    <property type="term" value="C:cytoplasm"/>
    <property type="evidence" value="ECO:0007669"/>
    <property type="project" value="UniProtKB-SubCell"/>
</dbReference>
<evidence type="ECO:0000313" key="13">
    <source>
        <dbReference type="EMBL" id="CBY23152.1"/>
    </source>
</evidence>
<organism evidence="13">
    <name type="scientific">Oikopleura dioica</name>
    <name type="common">Tunicate</name>
    <dbReference type="NCBI Taxonomy" id="34765"/>
    <lineage>
        <taxon>Eukaryota</taxon>
        <taxon>Metazoa</taxon>
        <taxon>Chordata</taxon>
        <taxon>Tunicata</taxon>
        <taxon>Appendicularia</taxon>
        <taxon>Copelata</taxon>
        <taxon>Oikopleuridae</taxon>
        <taxon>Oikopleura</taxon>
    </lineage>
</organism>
<keyword evidence="14" id="KW-1185">Reference proteome</keyword>
<dbReference type="FunCoup" id="E4X054">
    <property type="interactions" value="117"/>
</dbReference>
<dbReference type="PANTHER" id="PTHR22624:SF49">
    <property type="entry name" value="CYSTEINE PROTEASE"/>
    <property type="match status" value="1"/>
</dbReference>
<keyword evidence="8 11" id="KW-0653">Protein transport</keyword>
<keyword evidence="4 11" id="KW-0963">Cytoplasm</keyword>
<keyword evidence="9 11" id="KW-0072">Autophagy</keyword>
<evidence type="ECO:0000313" key="14">
    <source>
        <dbReference type="Proteomes" id="UP000001307"/>
    </source>
</evidence>